<evidence type="ECO:0000313" key="2">
    <source>
        <dbReference type="Proteomes" id="UP000254939"/>
    </source>
</evidence>
<dbReference type="RefSeq" id="WP_114712906.1">
    <property type="nucleotide sequence ID" value="NZ_KZ857259.1"/>
</dbReference>
<reference evidence="1 2" key="1">
    <citation type="submission" date="2017-03" db="EMBL/GenBank/DDBJ databases">
        <title>Genome analysis of Rhizobial strains effectives or ineffectives for nitrogen fixation isolated from bean seeds.</title>
        <authorList>
            <person name="Peralta H."/>
            <person name="Aguilar-Vera A."/>
            <person name="Mora Y."/>
            <person name="Vargas-Lagunas C."/>
            <person name="Girard L."/>
            <person name="Mora J."/>
        </authorList>
    </citation>
    <scope>NUCLEOTIDE SEQUENCE [LARGE SCALE GENOMIC DNA]</scope>
    <source>
        <strain evidence="1 2">CCGM3</strain>
    </source>
</reference>
<protein>
    <submittedName>
        <fullName evidence="1">Uncharacterized protein</fullName>
    </submittedName>
</protein>
<dbReference type="AlphaFoldDB" id="A0A370KR50"/>
<name>A0A370KR50_9HYPH</name>
<dbReference type="EMBL" id="NAAC01000011">
    <property type="protein sequence ID" value="RDJ12263.1"/>
    <property type="molecule type" value="Genomic_DNA"/>
</dbReference>
<evidence type="ECO:0000313" key="1">
    <source>
        <dbReference type="EMBL" id="RDJ12263.1"/>
    </source>
</evidence>
<dbReference type="OrthoDB" id="8367852at2"/>
<proteinExistence type="predicted"/>
<comment type="caution">
    <text evidence="1">The sequence shown here is derived from an EMBL/GenBank/DDBJ whole genome shotgun (WGS) entry which is preliminary data.</text>
</comment>
<dbReference type="Proteomes" id="UP000254939">
    <property type="component" value="Unassembled WGS sequence"/>
</dbReference>
<organism evidence="1 2">
    <name type="scientific">Rhizobium grahamii</name>
    <dbReference type="NCBI Taxonomy" id="1120045"/>
    <lineage>
        <taxon>Bacteria</taxon>
        <taxon>Pseudomonadati</taxon>
        <taxon>Pseudomonadota</taxon>
        <taxon>Alphaproteobacteria</taxon>
        <taxon>Hyphomicrobiales</taxon>
        <taxon>Rhizobiaceae</taxon>
        <taxon>Rhizobium/Agrobacterium group</taxon>
        <taxon>Rhizobium</taxon>
    </lineage>
</organism>
<accession>A0A370KR50</accession>
<sequence length="146" mass="15995">MPKHHLLSLIVVIPLGGCSIFAPGYNEAIYTKLDGAHSSLTKIETALEMKAPQHARYRDVEPYYIEALAMVKDAGDIAQRRPAYLKGRPSAHSAELLSGNIETCRQGIEDSRASFEARGQRPNEADNISILRNTCGIAKTMEGSLK</sequence>
<gene>
    <name evidence="1" type="ORF">B5K06_10985</name>
</gene>